<feature type="region of interest" description="Disordered" evidence="1">
    <location>
        <begin position="1"/>
        <end position="31"/>
    </location>
</feature>
<dbReference type="Gene3D" id="1.10.30.50">
    <property type="match status" value="1"/>
</dbReference>
<reference evidence="3 4" key="1">
    <citation type="submission" date="2018-01" db="EMBL/GenBank/DDBJ databases">
        <title>G. obscuriglobus.</title>
        <authorList>
            <person name="Franke J."/>
            <person name="Blomberg W."/>
            <person name="Selmecki A."/>
        </authorList>
    </citation>
    <scope>NUCLEOTIDE SEQUENCE [LARGE SCALE GENOMIC DNA]</scope>
    <source>
        <strain evidence="3 4">DSM 5831</strain>
    </source>
</reference>
<evidence type="ECO:0000256" key="1">
    <source>
        <dbReference type="SAM" id="MobiDB-lite"/>
    </source>
</evidence>
<keyword evidence="3" id="KW-0255">Endonuclease</keyword>
<dbReference type="InterPro" id="IPR003615">
    <property type="entry name" value="HNH_nuc"/>
</dbReference>
<dbReference type="GO" id="GO:0004519">
    <property type="term" value="F:endonuclease activity"/>
    <property type="evidence" value="ECO:0007669"/>
    <property type="project" value="UniProtKB-KW"/>
</dbReference>
<dbReference type="InterPro" id="IPR002711">
    <property type="entry name" value="HNH"/>
</dbReference>
<dbReference type="RefSeq" id="WP_063744555.1">
    <property type="nucleotide sequence ID" value="NZ_CP042911.1"/>
</dbReference>
<dbReference type="EMBL" id="CP025958">
    <property type="protein sequence ID" value="AWM40280.1"/>
    <property type="molecule type" value="Genomic_DNA"/>
</dbReference>
<evidence type="ECO:0000313" key="4">
    <source>
        <dbReference type="Proteomes" id="UP000245802"/>
    </source>
</evidence>
<dbReference type="GO" id="GO:0008270">
    <property type="term" value="F:zinc ion binding"/>
    <property type="evidence" value="ECO:0007669"/>
    <property type="project" value="InterPro"/>
</dbReference>
<dbReference type="AlphaFoldDB" id="A0A2Z3HFV1"/>
<protein>
    <submittedName>
        <fullName evidence="3">HNH endonuclease</fullName>
    </submittedName>
</protein>
<name>A0A2Z3HFV1_9BACT</name>
<gene>
    <name evidence="3" type="ORF">C1280_26935</name>
</gene>
<keyword evidence="3" id="KW-0378">Hydrolase</keyword>
<keyword evidence="4" id="KW-1185">Reference proteome</keyword>
<dbReference type="SMART" id="SM00507">
    <property type="entry name" value="HNHc"/>
    <property type="match status" value="1"/>
</dbReference>
<proteinExistence type="predicted"/>
<organism evidence="3 4">
    <name type="scientific">Gemmata obscuriglobus</name>
    <dbReference type="NCBI Taxonomy" id="114"/>
    <lineage>
        <taxon>Bacteria</taxon>
        <taxon>Pseudomonadati</taxon>
        <taxon>Planctomycetota</taxon>
        <taxon>Planctomycetia</taxon>
        <taxon>Gemmatales</taxon>
        <taxon>Gemmataceae</taxon>
        <taxon>Gemmata</taxon>
    </lineage>
</organism>
<dbReference type="GO" id="GO:0003676">
    <property type="term" value="F:nucleic acid binding"/>
    <property type="evidence" value="ECO:0007669"/>
    <property type="project" value="InterPro"/>
</dbReference>
<keyword evidence="3" id="KW-0540">Nuclease</keyword>
<dbReference type="KEGG" id="gog:C1280_26935"/>
<dbReference type="Pfam" id="PF01844">
    <property type="entry name" value="HNH"/>
    <property type="match status" value="1"/>
</dbReference>
<dbReference type="CDD" id="cd00085">
    <property type="entry name" value="HNHc"/>
    <property type="match status" value="1"/>
</dbReference>
<sequence>MPRKPPTLNTRPRGVSTEAMRPSAAKRGYDGRWNRTRAVKLARNPLCEDCDERGLTCGATEVDHIDGLGPLGPKGHDLDNLRSLCKPCHSRKTVREDGGLGRNAKG</sequence>
<accession>A0A2Z3HFV1</accession>
<evidence type="ECO:0000313" key="3">
    <source>
        <dbReference type="EMBL" id="AWM40280.1"/>
    </source>
</evidence>
<evidence type="ECO:0000259" key="2">
    <source>
        <dbReference type="SMART" id="SM00507"/>
    </source>
</evidence>
<dbReference type="Proteomes" id="UP000245802">
    <property type="component" value="Chromosome"/>
</dbReference>
<feature type="domain" description="HNH nuclease" evidence="2">
    <location>
        <begin position="35"/>
        <end position="90"/>
    </location>
</feature>